<evidence type="ECO:0000313" key="3">
    <source>
        <dbReference type="EMBL" id="NIR73566.1"/>
    </source>
</evidence>
<comment type="similarity">
    <text evidence="1">Belongs to the AHA1 family.</text>
</comment>
<evidence type="ECO:0000313" key="4">
    <source>
        <dbReference type="Proteomes" id="UP000702544"/>
    </source>
</evidence>
<organism evidence="3 4">
    <name type="scientific">Candidatus Kutchimonas denitrificans</name>
    <dbReference type="NCBI Taxonomy" id="3056748"/>
    <lineage>
        <taxon>Bacteria</taxon>
        <taxon>Pseudomonadati</taxon>
        <taxon>Gemmatimonadota</taxon>
        <taxon>Gemmatimonadia</taxon>
        <taxon>Candidatus Palauibacterales</taxon>
        <taxon>Candidatus Palauibacteraceae</taxon>
        <taxon>Candidatus Kutchimonas</taxon>
    </lineage>
</organism>
<dbReference type="InterPro" id="IPR013538">
    <property type="entry name" value="ASHA1/2-like_C"/>
</dbReference>
<sequence>MTRAKNSGTETPRRIAEEKIEIGAPVEAVWRALTEAEEIERWFAPEARVTPGAGGKIWWHWQSMFEWEQRIEIWEPNRHLRTTYAQVGPGATPQADIDPQSQPQAVHLAIDFHLEGRGGITVLRVVHSGFGADASWDMEYDGVRRGWHFELRSLRHYLERHPGVERKVAWVRKAIELTAEEAWARLLDGNGFTSQLDLSALKPGSEYSLAVAGDVFRGAVTTLNPPYEFSGTVANLSDALLRIAVEPGHGDSAATLGVWLWVATWGLSQASVDAIYAQLQALLDRLFPEEEGR</sequence>
<gene>
    <name evidence="3" type="ORF">GWO12_00395</name>
</gene>
<name>A0AAE4Z7B8_9BACT</name>
<dbReference type="CDD" id="cd07814">
    <property type="entry name" value="SRPBCC_CalC_Aha1-like"/>
    <property type="match status" value="1"/>
</dbReference>
<evidence type="ECO:0000259" key="2">
    <source>
        <dbReference type="Pfam" id="PF08327"/>
    </source>
</evidence>
<dbReference type="AlphaFoldDB" id="A0AAE4Z7B8"/>
<feature type="domain" description="Activator of Hsp90 ATPase homologue 1/2-like C-terminal" evidence="2">
    <location>
        <begin position="24"/>
        <end position="159"/>
    </location>
</feature>
<evidence type="ECO:0000256" key="1">
    <source>
        <dbReference type="ARBA" id="ARBA00006817"/>
    </source>
</evidence>
<comment type="caution">
    <text evidence="3">The sequence shown here is derived from an EMBL/GenBank/DDBJ whole genome shotgun (WGS) entry which is preliminary data.</text>
</comment>
<dbReference type="SUPFAM" id="SSF55961">
    <property type="entry name" value="Bet v1-like"/>
    <property type="match status" value="1"/>
</dbReference>
<reference evidence="3 4" key="1">
    <citation type="submission" date="2020-01" db="EMBL/GenBank/DDBJ databases">
        <title>Genomes assembled from Gulf of Kutch pelagic sediment metagenomes.</title>
        <authorList>
            <person name="Chandrashekar M."/>
            <person name="Mahajan M.S."/>
            <person name="Dave K.J."/>
            <person name="Vatsa P."/>
            <person name="Nathani N.M."/>
        </authorList>
    </citation>
    <scope>NUCLEOTIDE SEQUENCE [LARGE SCALE GENOMIC DNA]</scope>
    <source>
        <strain evidence="3">KS3-K002</strain>
    </source>
</reference>
<dbReference type="Proteomes" id="UP000702544">
    <property type="component" value="Unassembled WGS sequence"/>
</dbReference>
<protein>
    <submittedName>
        <fullName evidence="3">SRPBCC domain-containing protein</fullName>
    </submittedName>
</protein>
<dbReference type="InterPro" id="IPR023393">
    <property type="entry name" value="START-like_dom_sf"/>
</dbReference>
<dbReference type="Gene3D" id="3.30.530.20">
    <property type="match status" value="1"/>
</dbReference>
<accession>A0AAE4Z7B8</accession>
<proteinExistence type="inferred from homology"/>
<dbReference type="EMBL" id="JAACAK010000002">
    <property type="protein sequence ID" value="NIR73566.1"/>
    <property type="molecule type" value="Genomic_DNA"/>
</dbReference>
<dbReference type="Pfam" id="PF08327">
    <property type="entry name" value="AHSA1"/>
    <property type="match status" value="1"/>
</dbReference>